<gene>
    <name evidence="1" type="ORF">EAG_07064</name>
</gene>
<dbReference type="OMA" id="TFAHEYL"/>
<dbReference type="EMBL" id="GL434863">
    <property type="protein sequence ID" value="EFN74408.1"/>
    <property type="molecule type" value="Genomic_DNA"/>
</dbReference>
<feature type="non-terminal residue" evidence="1">
    <location>
        <position position="277"/>
    </location>
</feature>
<evidence type="ECO:0000313" key="1">
    <source>
        <dbReference type="EMBL" id="EFN74408.1"/>
    </source>
</evidence>
<dbReference type="GO" id="GO:0006633">
    <property type="term" value="P:fatty acid biosynthetic process"/>
    <property type="evidence" value="ECO:0007669"/>
    <property type="project" value="TreeGrafter"/>
</dbReference>
<dbReference type="Gene3D" id="3.30.70.3290">
    <property type="match status" value="1"/>
</dbReference>
<reference evidence="1 2" key="1">
    <citation type="journal article" date="2010" name="Science">
        <title>Genomic comparison of the ants Camponotus floridanus and Harpegnathos saltator.</title>
        <authorList>
            <person name="Bonasio R."/>
            <person name="Zhang G."/>
            <person name="Ye C."/>
            <person name="Mutti N.S."/>
            <person name="Fang X."/>
            <person name="Qin N."/>
            <person name="Donahue G."/>
            <person name="Yang P."/>
            <person name="Li Q."/>
            <person name="Li C."/>
            <person name="Zhang P."/>
            <person name="Huang Z."/>
            <person name="Berger S.L."/>
            <person name="Reinberg D."/>
            <person name="Wang J."/>
            <person name="Liebig J."/>
        </authorList>
    </citation>
    <scope>NUCLEOTIDE SEQUENCE [LARGE SCALE GENOMIC DNA]</scope>
    <source>
        <strain evidence="2">C129</strain>
    </source>
</reference>
<dbReference type="InterPro" id="IPR050091">
    <property type="entry name" value="PKS_NRPS_Biosynth_Enz"/>
</dbReference>
<organism evidence="2">
    <name type="scientific">Camponotus floridanus</name>
    <name type="common">Florida carpenter ant</name>
    <dbReference type="NCBI Taxonomy" id="104421"/>
    <lineage>
        <taxon>Eukaryota</taxon>
        <taxon>Metazoa</taxon>
        <taxon>Ecdysozoa</taxon>
        <taxon>Arthropoda</taxon>
        <taxon>Hexapoda</taxon>
        <taxon>Insecta</taxon>
        <taxon>Pterygota</taxon>
        <taxon>Neoptera</taxon>
        <taxon>Endopterygota</taxon>
        <taxon>Hymenoptera</taxon>
        <taxon>Apocrita</taxon>
        <taxon>Aculeata</taxon>
        <taxon>Formicoidea</taxon>
        <taxon>Formicidae</taxon>
        <taxon>Formicinae</taxon>
        <taxon>Camponotus</taxon>
    </lineage>
</organism>
<dbReference type="InParanoid" id="E1ZWN1"/>
<dbReference type="PANTHER" id="PTHR43775">
    <property type="entry name" value="FATTY ACID SYNTHASE"/>
    <property type="match status" value="1"/>
</dbReference>
<accession>E1ZWN1</accession>
<name>E1ZWN1_CAMFO</name>
<dbReference type="PANTHER" id="PTHR43775:SF23">
    <property type="entry name" value="FATTY ACID SYNTHASE 3"/>
    <property type="match status" value="1"/>
</dbReference>
<sequence length="277" mass="32511">ISIKEISCGHISFHSRYVQPARDKLSEYLIQILPQKTSPSLKWLNMLNESYEWCTFLNISYPAKYYTNNLLALGVCAKTVHFIPNDAMTIEIARYILNDSLKATVTNVELICINRVKICRVIYKLSHKSNLEIFLHGIGKLYNAGLQLQIANLYSEIKFPVSRNTLIISYLIRWDYSEDWYVYHYFGQRKLHIEEVIVTINLLDKEFIYIYMIGHVINRENLLPATGYLFLIWQMISWLKKQNYLDIPIVFENVNFLRSTVLSKQNPIDLTLMIQKG</sequence>
<dbReference type="Gene3D" id="1.10.287.1960">
    <property type="match status" value="1"/>
</dbReference>
<evidence type="ECO:0000313" key="2">
    <source>
        <dbReference type="Proteomes" id="UP000000311"/>
    </source>
</evidence>
<dbReference type="OrthoDB" id="3509362at2759"/>
<proteinExistence type="predicted"/>
<protein>
    <submittedName>
        <fullName evidence="1">Fatty acid synthase</fullName>
    </submittedName>
</protein>
<feature type="non-terminal residue" evidence="1">
    <location>
        <position position="1"/>
    </location>
</feature>
<keyword evidence="2" id="KW-1185">Reference proteome</keyword>
<dbReference type="AlphaFoldDB" id="E1ZWN1"/>
<dbReference type="Gene3D" id="3.10.129.110">
    <property type="entry name" value="Polyketide synthase dehydratase"/>
    <property type="match status" value="1"/>
</dbReference>
<dbReference type="Proteomes" id="UP000000311">
    <property type="component" value="Unassembled WGS sequence"/>
</dbReference>
<dbReference type="InterPro" id="IPR042104">
    <property type="entry name" value="PKS_dehydratase_sf"/>
</dbReference>
<dbReference type="GO" id="GO:0004312">
    <property type="term" value="F:fatty acid synthase activity"/>
    <property type="evidence" value="ECO:0007669"/>
    <property type="project" value="TreeGrafter"/>
</dbReference>
<dbReference type="STRING" id="104421.E1ZWN1"/>